<organism evidence="1 2">
    <name type="scientific">Anoxybacterium hadale</name>
    <dbReference type="NCBI Taxonomy" id="3408580"/>
    <lineage>
        <taxon>Bacteria</taxon>
        <taxon>Bacillati</taxon>
        <taxon>Bacillota</taxon>
        <taxon>Clostridia</taxon>
        <taxon>Peptostreptococcales</taxon>
        <taxon>Anaerovoracaceae</taxon>
        <taxon>Anoxybacterium</taxon>
    </lineage>
</organism>
<evidence type="ECO:0000313" key="2">
    <source>
        <dbReference type="Proteomes" id="UP000594014"/>
    </source>
</evidence>
<accession>A0ACD1A9C0</accession>
<dbReference type="EMBL" id="CP042469">
    <property type="protein sequence ID" value="QOX63004.1"/>
    <property type="molecule type" value="Genomic_DNA"/>
</dbReference>
<keyword evidence="2" id="KW-1185">Reference proteome</keyword>
<name>A0ACD1A9C0_9FIRM</name>
<evidence type="ECO:0000313" key="1">
    <source>
        <dbReference type="EMBL" id="QOX63004.1"/>
    </source>
</evidence>
<proteinExistence type="predicted"/>
<protein>
    <submittedName>
        <fullName evidence="1">DMT family transporter</fullName>
    </submittedName>
</protein>
<dbReference type="Proteomes" id="UP000594014">
    <property type="component" value="Chromosome"/>
</dbReference>
<sequence length="306" mass="33749">MNKTEANLSLFMITFFAAIQYVFLANVPESVSNFAFLTITYLIGFCFMLALFWGELFRINKGQILQSLILSVEVFGFNLFLLLGTSGVGATVSACVLSAYFVFIPGLSFVLYKKKPERSSLIGIGVVLAGLFLIMNTDLTGALNIHILYLVAADVFVAVYIIMTGDFTAKSNPSILAMGQMFFNAIFALVFWFGEAKVKNITMSLPSDAAFWWSVLFISLFIRGLYSVVQIYAQRYVNALDTSLIFSTEIVITMLMSPVLASLFGTQAETITSWKLAGAIVMIAGILIADSSFTMAVKRRLVHEKD</sequence>
<gene>
    <name evidence="1" type="ORF">FRZ06_06435</name>
</gene>
<reference evidence="1" key="1">
    <citation type="submission" date="2019-08" db="EMBL/GenBank/DDBJ databases">
        <title>Genome sequence of Clostridiales bacterium MT110.</title>
        <authorList>
            <person name="Cao J."/>
        </authorList>
    </citation>
    <scope>NUCLEOTIDE SEQUENCE</scope>
    <source>
        <strain evidence="1">MT110</strain>
    </source>
</reference>